<reference evidence="1" key="3">
    <citation type="submission" date="2023-02" db="EMBL/GenBank/DDBJ databases">
        <title>Proposal of a novel subspecies: Alicyclobacillus hesperidum subspecies aegle.</title>
        <authorList>
            <person name="Goto K."/>
            <person name="Fujii T."/>
            <person name="Yasui K."/>
            <person name="Mochida K."/>
            <person name="Kato-Tanaka Y."/>
            <person name="Morohoshi S."/>
            <person name="An S.Y."/>
            <person name="Kasai H."/>
            <person name="Yokota A."/>
        </authorList>
    </citation>
    <scope>NUCLEOTIDE SEQUENCE</scope>
    <source>
        <strain evidence="1">DSM 12766</strain>
    </source>
</reference>
<dbReference type="Proteomes" id="UP001157137">
    <property type="component" value="Unassembled WGS sequence"/>
</dbReference>
<dbReference type="EMBL" id="FNOJ01000018">
    <property type="protein sequence ID" value="SDW87462.1"/>
    <property type="molecule type" value="Genomic_DNA"/>
</dbReference>
<proteinExistence type="predicted"/>
<dbReference type="PANTHER" id="PTHR38455">
    <property type="entry name" value="HYPOTHETICAL CYTOSOLIC PROTEIN"/>
    <property type="match status" value="1"/>
</dbReference>
<dbReference type="PANTHER" id="PTHR38455:SF1">
    <property type="entry name" value="DUF951 DOMAIN-CONTAINING PROTEIN"/>
    <property type="match status" value="1"/>
</dbReference>
<protein>
    <recommendedName>
        <fullName evidence="4">DUF951 domain-containing protein</fullName>
    </recommendedName>
</protein>
<reference evidence="3" key="2">
    <citation type="submission" date="2016-10" db="EMBL/GenBank/DDBJ databases">
        <authorList>
            <person name="Varghese N."/>
        </authorList>
    </citation>
    <scope>NUCLEOTIDE SEQUENCE [LARGE SCALE GENOMIC DNA]</scope>
    <source>
        <strain evidence="3">DSM 12489</strain>
    </source>
</reference>
<dbReference type="Proteomes" id="UP000182589">
    <property type="component" value="Unassembled WGS sequence"/>
</dbReference>
<dbReference type="AlphaFoldDB" id="A0A1H2X3K8"/>
<dbReference type="EMBL" id="BSRA01000016">
    <property type="protein sequence ID" value="GLV14769.1"/>
    <property type="molecule type" value="Genomic_DNA"/>
</dbReference>
<dbReference type="RefSeq" id="WP_074693584.1">
    <property type="nucleotide sequence ID" value="NZ_BSRA01000016.1"/>
</dbReference>
<accession>A0A1H2X3K8</accession>
<dbReference type="Pfam" id="PF06107">
    <property type="entry name" value="DUF951"/>
    <property type="match status" value="1"/>
</dbReference>
<organism evidence="2 3">
    <name type="scientific">Alicyclobacillus hesperidum</name>
    <dbReference type="NCBI Taxonomy" id="89784"/>
    <lineage>
        <taxon>Bacteria</taxon>
        <taxon>Bacillati</taxon>
        <taxon>Bacillota</taxon>
        <taxon>Bacilli</taxon>
        <taxon>Bacillales</taxon>
        <taxon>Alicyclobacillaceae</taxon>
        <taxon>Alicyclobacillus</taxon>
    </lineage>
</organism>
<reference evidence="2" key="1">
    <citation type="submission" date="2016-10" db="EMBL/GenBank/DDBJ databases">
        <authorList>
            <person name="de Groot N.N."/>
        </authorList>
    </citation>
    <scope>NUCLEOTIDE SEQUENCE [LARGE SCALE GENOMIC DNA]</scope>
    <source>
        <strain evidence="2">DSM 12489</strain>
    </source>
</reference>
<name>A0A1H2X3K8_9BACL</name>
<sequence>MPISFGLNDIVKMKKPHACGENMWQIIRLGMDIRIKCQKCGHSVLIPRARFERLIRSVLVKGEEAKDESQNSMPDGLL</sequence>
<evidence type="ECO:0008006" key="4">
    <source>
        <dbReference type="Google" id="ProtNLM"/>
    </source>
</evidence>
<dbReference type="STRING" id="89784.SAMN04489725_11826"/>
<dbReference type="InterPro" id="IPR009296">
    <property type="entry name" value="DUF951"/>
</dbReference>
<gene>
    <name evidence="1" type="primary">yyzM</name>
    <name evidence="1" type="ORF">Heshes_24530</name>
    <name evidence="2" type="ORF">SAMN04489725_11826</name>
</gene>
<evidence type="ECO:0000313" key="1">
    <source>
        <dbReference type="EMBL" id="GLV14769.1"/>
    </source>
</evidence>
<evidence type="ECO:0000313" key="2">
    <source>
        <dbReference type="EMBL" id="SDW87462.1"/>
    </source>
</evidence>
<evidence type="ECO:0000313" key="3">
    <source>
        <dbReference type="Proteomes" id="UP000182589"/>
    </source>
</evidence>
<keyword evidence="3" id="KW-1185">Reference proteome</keyword>